<evidence type="ECO:0000256" key="3">
    <source>
        <dbReference type="ARBA" id="ARBA00022827"/>
    </source>
</evidence>
<evidence type="ECO:0000256" key="2">
    <source>
        <dbReference type="ARBA" id="ARBA00022630"/>
    </source>
</evidence>
<evidence type="ECO:0000256" key="1">
    <source>
        <dbReference type="ARBA" id="ARBA00001974"/>
    </source>
</evidence>
<keyword evidence="4" id="KW-0560">Oxidoreductase</keyword>
<gene>
    <name evidence="6" type="ORF">G3I70_37875</name>
</gene>
<protein>
    <submittedName>
        <fullName evidence="6">FAD-binding protein</fullName>
    </submittedName>
</protein>
<reference evidence="6 7" key="1">
    <citation type="submission" date="2020-01" db="EMBL/GenBank/DDBJ databases">
        <title>Insect and environment-associated Actinomycetes.</title>
        <authorList>
            <person name="Currrie C."/>
            <person name="Chevrette M."/>
            <person name="Carlson C."/>
            <person name="Stubbendieck R."/>
            <person name="Wendt-Pienkowski E."/>
        </authorList>
    </citation>
    <scope>NUCLEOTIDE SEQUENCE [LARGE SCALE GENOMIC DNA]</scope>
    <source>
        <strain evidence="6 7">SID10258</strain>
    </source>
</reference>
<dbReference type="InterPro" id="IPR036188">
    <property type="entry name" value="FAD/NAD-bd_sf"/>
</dbReference>
<dbReference type="InterPro" id="IPR003953">
    <property type="entry name" value="FAD-dep_OxRdtase_2_FAD-bd"/>
</dbReference>
<evidence type="ECO:0000313" key="6">
    <source>
        <dbReference type="EMBL" id="NEA28225.1"/>
    </source>
</evidence>
<comment type="caution">
    <text evidence="6">The sequence shown here is derived from an EMBL/GenBank/DDBJ whole genome shotgun (WGS) entry which is preliminary data.</text>
</comment>
<comment type="cofactor">
    <cofactor evidence="1">
        <name>FAD</name>
        <dbReference type="ChEBI" id="CHEBI:57692"/>
    </cofactor>
</comment>
<evidence type="ECO:0000259" key="5">
    <source>
        <dbReference type="Pfam" id="PF00890"/>
    </source>
</evidence>
<dbReference type="InterPro" id="IPR050315">
    <property type="entry name" value="FAD-oxidoreductase_2"/>
</dbReference>
<name>A0A6L9QRS2_9ACTN</name>
<dbReference type="PANTHER" id="PTHR43400:SF10">
    <property type="entry name" value="3-OXOSTEROID 1-DEHYDROGENASE"/>
    <property type="match status" value="1"/>
</dbReference>
<evidence type="ECO:0000313" key="7">
    <source>
        <dbReference type="Proteomes" id="UP000475532"/>
    </source>
</evidence>
<proteinExistence type="predicted"/>
<accession>A0A6L9QRS2</accession>
<dbReference type="Gene3D" id="3.50.50.60">
    <property type="entry name" value="FAD/NAD(P)-binding domain"/>
    <property type="match status" value="1"/>
</dbReference>
<keyword evidence="3" id="KW-0274">FAD</keyword>
<dbReference type="Proteomes" id="UP000475532">
    <property type="component" value="Unassembled WGS sequence"/>
</dbReference>
<dbReference type="SUPFAM" id="SSF51905">
    <property type="entry name" value="FAD/NAD(P)-binding domain"/>
    <property type="match status" value="1"/>
</dbReference>
<keyword evidence="2" id="KW-0285">Flavoprotein</keyword>
<dbReference type="Pfam" id="PF00890">
    <property type="entry name" value="FAD_binding_2"/>
    <property type="match status" value="1"/>
</dbReference>
<dbReference type="GO" id="GO:0016491">
    <property type="term" value="F:oxidoreductase activity"/>
    <property type="evidence" value="ECO:0007669"/>
    <property type="project" value="UniProtKB-KW"/>
</dbReference>
<organism evidence="6 7">
    <name type="scientific">Actinomadura bangladeshensis</name>
    <dbReference type="NCBI Taxonomy" id="453573"/>
    <lineage>
        <taxon>Bacteria</taxon>
        <taxon>Bacillati</taxon>
        <taxon>Actinomycetota</taxon>
        <taxon>Actinomycetes</taxon>
        <taxon>Streptosporangiales</taxon>
        <taxon>Thermomonosporaceae</taxon>
        <taxon>Actinomadura</taxon>
    </lineage>
</organism>
<dbReference type="AlphaFoldDB" id="A0A6L9QRS2"/>
<dbReference type="PANTHER" id="PTHR43400">
    <property type="entry name" value="FUMARATE REDUCTASE"/>
    <property type="match status" value="1"/>
</dbReference>
<feature type="domain" description="FAD-dependent oxidoreductase 2 FAD-binding" evidence="5">
    <location>
        <begin position="9"/>
        <end position="213"/>
    </location>
</feature>
<feature type="non-terminal residue" evidence="6">
    <location>
        <position position="214"/>
    </location>
</feature>
<dbReference type="EMBL" id="JAAGLI010001013">
    <property type="protein sequence ID" value="NEA28225.1"/>
    <property type="molecule type" value="Genomic_DNA"/>
</dbReference>
<dbReference type="RefSeq" id="WP_163062698.1">
    <property type="nucleotide sequence ID" value="NZ_JAAGLI010001013.1"/>
</dbReference>
<evidence type="ECO:0000256" key="4">
    <source>
        <dbReference type="ARBA" id="ARBA00023002"/>
    </source>
</evidence>
<sequence length="214" mass="22414">MGKWDDEYDVVVAGSGAGAMAGALAAASPASGPGLRTAVLEKTRVLGGTSAYSGSAIWLPGTRVQERAGLGDSAESARTYLRALLGDENEAHREAFLATAPELVDFLEDDPALEFKFQAFPDYFDAPGRMDMGRSFVPLELPAEQLGDLAALVRPPVDRDRAGRGHSASKPMAQGRALIGRLLLAFTATGNGAVRTETPLTGLVVEDGRVTGVE</sequence>